<feature type="region of interest" description="Disordered" evidence="1">
    <location>
        <begin position="25"/>
        <end position="48"/>
    </location>
</feature>
<comment type="caution">
    <text evidence="2">The sequence shown here is derived from an EMBL/GenBank/DDBJ whole genome shotgun (WGS) entry which is preliminary data.</text>
</comment>
<feature type="compositionally biased region" description="Basic and acidic residues" evidence="1">
    <location>
        <begin position="34"/>
        <end position="48"/>
    </location>
</feature>
<reference evidence="2 3" key="1">
    <citation type="submission" date="2021-01" db="EMBL/GenBank/DDBJ databases">
        <title>Whole genome shotgun sequence of Cellulomonas phragmiteti NBRC 110785.</title>
        <authorList>
            <person name="Komaki H."/>
            <person name="Tamura T."/>
        </authorList>
    </citation>
    <scope>NUCLEOTIDE SEQUENCE [LARGE SCALE GENOMIC DNA]</scope>
    <source>
        <strain evidence="2 3">NBRC 110785</strain>
    </source>
</reference>
<sequence>MSKQRKERLDATAWLARYLLGPAQVTDPRRRGRASTDAERAREGELRGGFERVRDASGRVYLVAWDGHPGTPDPTSGDHEGA</sequence>
<keyword evidence="3" id="KW-1185">Reference proteome</keyword>
<evidence type="ECO:0000313" key="3">
    <source>
        <dbReference type="Proteomes" id="UP000614741"/>
    </source>
</evidence>
<evidence type="ECO:0000313" key="2">
    <source>
        <dbReference type="EMBL" id="GIG41248.1"/>
    </source>
</evidence>
<name>A0ABQ4DPI0_9CELL</name>
<dbReference type="EMBL" id="BONP01000022">
    <property type="protein sequence ID" value="GIG41248.1"/>
    <property type="molecule type" value="Genomic_DNA"/>
</dbReference>
<accession>A0ABQ4DPI0</accession>
<proteinExistence type="predicted"/>
<organism evidence="2 3">
    <name type="scientific">Cellulomonas phragmiteti</name>
    <dbReference type="NCBI Taxonomy" id="478780"/>
    <lineage>
        <taxon>Bacteria</taxon>
        <taxon>Bacillati</taxon>
        <taxon>Actinomycetota</taxon>
        <taxon>Actinomycetes</taxon>
        <taxon>Micrococcales</taxon>
        <taxon>Cellulomonadaceae</taxon>
        <taxon>Cellulomonas</taxon>
    </lineage>
</organism>
<dbReference type="Proteomes" id="UP000614741">
    <property type="component" value="Unassembled WGS sequence"/>
</dbReference>
<protein>
    <submittedName>
        <fullName evidence="2">Uncharacterized protein</fullName>
    </submittedName>
</protein>
<gene>
    <name evidence="2" type="ORF">Cph01nite_30100</name>
</gene>
<evidence type="ECO:0000256" key="1">
    <source>
        <dbReference type="SAM" id="MobiDB-lite"/>
    </source>
</evidence>
<dbReference type="RefSeq" id="WP_203675541.1">
    <property type="nucleotide sequence ID" value="NZ_BONP01000022.1"/>
</dbReference>